<dbReference type="GO" id="GO:0016020">
    <property type="term" value="C:membrane"/>
    <property type="evidence" value="ECO:0007669"/>
    <property type="project" value="UniProtKB-SubCell"/>
</dbReference>
<dbReference type="AlphaFoldDB" id="A0A6J2XA11"/>
<keyword evidence="9" id="KW-1185">Reference proteome</keyword>
<dbReference type="PANTHER" id="PTHR21461:SF83">
    <property type="entry name" value="GLYCOSYLTRANSFERASE FAMILY 92 PROTEIN"/>
    <property type="match status" value="1"/>
</dbReference>
<organism evidence="9 11">
    <name type="scientific">Sitophilus oryzae</name>
    <name type="common">Rice weevil</name>
    <name type="synonym">Curculio oryzae</name>
    <dbReference type="NCBI Taxonomy" id="7048"/>
    <lineage>
        <taxon>Eukaryota</taxon>
        <taxon>Metazoa</taxon>
        <taxon>Ecdysozoa</taxon>
        <taxon>Arthropoda</taxon>
        <taxon>Hexapoda</taxon>
        <taxon>Insecta</taxon>
        <taxon>Pterygota</taxon>
        <taxon>Neoptera</taxon>
        <taxon>Endopterygota</taxon>
        <taxon>Coleoptera</taxon>
        <taxon>Polyphaga</taxon>
        <taxon>Cucujiformia</taxon>
        <taxon>Curculionidae</taxon>
        <taxon>Dryophthorinae</taxon>
        <taxon>Sitophilus</taxon>
    </lineage>
</organism>
<dbReference type="GeneID" id="115876435"/>
<name>A0A6J2XA11_SITOR</name>
<accession>A0A6J2XA11</accession>
<comment type="subcellular location">
    <subcellularLocation>
        <location evidence="1">Membrane</location>
        <topology evidence="1">Single-pass membrane protein</topology>
    </subcellularLocation>
</comment>
<dbReference type="RefSeq" id="XP_030748066.1">
    <property type="nucleotide sequence ID" value="XM_030892206.1"/>
</dbReference>
<dbReference type="GO" id="GO:0016757">
    <property type="term" value="F:glycosyltransferase activity"/>
    <property type="evidence" value="ECO:0007669"/>
    <property type="project" value="UniProtKB-UniRule"/>
</dbReference>
<evidence type="ECO:0000256" key="6">
    <source>
        <dbReference type="ARBA" id="ARBA00022989"/>
    </source>
</evidence>
<evidence type="ECO:0000313" key="9">
    <source>
        <dbReference type="Proteomes" id="UP000504635"/>
    </source>
</evidence>
<evidence type="ECO:0000256" key="3">
    <source>
        <dbReference type="ARBA" id="ARBA00022676"/>
    </source>
</evidence>
<keyword evidence="7 8" id="KW-0472">Membrane</keyword>
<sequence>MTNTKGIIFGGALICGLVIYITVIFVGTSEDNDYKLYYNKDKLNHFQHLKTIKQYKEHGVKVDKTSSLSEDESIAEMQKSLSNFPIEFWYRNKNKSMKMNKTCALFPSLLDIEYNNNYWQTLRTSQDVTFHLYGAYFDNREKNLLGPTVRILSMINLKNTTVKTHCQFWFENKNEPVIVPSTEYRFVWFLDWGVQKQGTFEPHLIACVLPENVKNIVPKSVSLVEKYCDTAKNNMKVYNNKPEEKKDFAVCVKGMDFLKSDLSVKLAEWIELLHLLGADKTFFYILNVHPNITKILNYYEQQGKIEVNPISLAGVSPNAPLLQHYYLKNKVFHKRQQELIPYNDCFYRHMYEYKYIILLDTDEVIMPIKAMNWSSLIEKVLPEARIKFNNDPSTLTVQNTFFLDYFLDSHGYFTEIPTYMHMMQHVYRSRKHTRPGSYAKAFFSTEHVLSLHNHHPIECLDGCRNFDIRVEDAQLNHYRSSCDSATKKECDELLKDIVLDSSIWRYSETLNSNVYNTLNELGFFENTTIVKKSTNLF</sequence>
<feature type="transmembrane region" description="Helical" evidence="8">
    <location>
        <begin position="7"/>
        <end position="27"/>
    </location>
</feature>
<dbReference type="RefSeq" id="XP_030748067.1">
    <property type="nucleotide sequence ID" value="XM_030892207.1"/>
</dbReference>
<dbReference type="PANTHER" id="PTHR21461">
    <property type="entry name" value="GLYCOSYLTRANSFERASE FAMILY 92 PROTEIN"/>
    <property type="match status" value="1"/>
</dbReference>
<dbReference type="EC" id="2.4.1.-" evidence="8"/>
<gene>
    <name evidence="10 11 12" type="primary">LOC115876435</name>
</gene>
<dbReference type="KEGG" id="soy:115876435"/>
<dbReference type="Pfam" id="PF01697">
    <property type="entry name" value="Glyco_transf_92"/>
    <property type="match status" value="1"/>
</dbReference>
<reference evidence="10 11" key="1">
    <citation type="submission" date="2025-04" db="UniProtKB">
        <authorList>
            <consortium name="RefSeq"/>
        </authorList>
    </citation>
    <scope>IDENTIFICATION</scope>
    <source>
        <tissue evidence="10 11">Gonads</tissue>
    </source>
</reference>
<evidence type="ECO:0000256" key="5">
    <source>
        <dbReference type="ARBA" id="ARBA00022692"/>
    </source>
</evidence>
<proteinExistence type="inferred from homology"/>
<keyword evidence="3 8" id="KW-0328">Glycosyltransferase</keyword>
<dbReference type="OrthoDB" id="2017643at2759"/>
<comment type="similarity">
    <text evidence="2 8">Belongs to the glycosyltransferase 92 family.</text>
</comment>
<dbReference type="RefSeq" id="XP_030748068.1">
    <property type="nucleotide sequence ID" value="XM_030892208.1"/>
</dbReference>
<dbReference type="GO" id="GO:0005737">
    <property type="term" value="C:cytoplasm"/>
    <property type="evidence" value="ECO:0007669"/>
    <property type="project" value="TreeGrafter"/>
</dbReference>
<dbReference type="InterPro" id="IPR008166">
    <property type="entry name" value="Glyco_transf_92"/>
</dbReference>
<evidence type="ECO:0000256" key="2">
    <source>
        <dbReference type="ARBA" id="ARBA00007647"/>
    </source>
</evidence>
<evidence type="ECO:0000313" key="10">
    <source>
        <dbReference type="RefSeq" id="XP_030748066.1"/>
    </source>
</evidence>
<evidence type="ECO:0000313" key="11">
    <source>
        <dbReference type="RefSeq" id="XP_030748067.1"/>
    </source>
</evidence>
<evidence type="ECO:0000313" key="12">
    <source>
        <dbReference type="RefSeq" id="XP_030748068.1"/>
    </source>
</evidence>
<keyword evidence="5 8" id="KW-0812">Transmembrane</keyword>
<keyword evidence="6 8" id="KW-1133">Transmembrane helix</keyword>
<evidence type="ECO:0000256" key="8">
    <source>
        <dbReference type="RuleBase" id="RU366017"/>
    </source>
</evidence>
<evidence type="ECO:0000256" key="1">
    <source>
        <dbReference type="ARBA" id="ARBA00004167"/>
    </source>
</evidence>
<keyword evidence="4 8" id="KW-0808">Transferase</keyword>
<protein>
    <recommendedName>
        <fullName evidence="8">Glycosyltransferase family 92 protein</fullName>
        <ecNumber evidence="8">2.4.1.-</ecNumber>
    </recommendedName>
</protein>
<dbReference type="Proteomes" id="UP000504635">
    <property type="component" value="Unplaced"/>
</dbReference>
<evidence type="ECO:0000256" key="4">
    <source>
        <dbReference type="ARBA" id="ARBA00022679"/>
    </source>
</evidence>
<evidence type="ECO:0000256" key="7">
    <source>
        <dbReference type="ARBA" id="ARBA00023136"/>
    </source>
</evidence>